<protein>
    <submittedName>
        <fullName evidence="1">G9784 protein</fullName>
    </submittedName>
</protein>
<keyword evidence="2" id="KW-1185">Reference proteome</keyword>
<sequence>MLASGPIVDGVATTSRVSDRSVEAPSLAAAMKRQLRRLRHACPLPHQVVVVSKGPFEHPSGLLQGNFL</sequence>
<organism evidence="1 2">
    <name type="scientific">Coccomyxa viridis</name>
    <dbReference type="NCBI Taxonomy" id="1274662"/>
    <lineage>
        <taxon>Eukaryota</taxon>
        <taxon>Viridiplantae</taxon>
        <taxon>Chlorophyta</taxon>
        <taxon>core chlorophytes</taxon>
        <taxon>Trebouxiophyceae</taxon>
        <taxon>Trebouxiophyceae incertae sedis</taxon>
        <taxon>Coccomyxaceae</taxon>
        <taxon>Coccomyxa</taxon>
    </lineage>
</organism>
<accession>A0ABP1G461</accession>
<comment type="caution">
    <text evidence="1">The sequence shown here is derived from an EMBL/GenBank/DDBJ whole genome shotgun (WGS) entry which is preliminary data.</text>
</comment>
<evidence type="ECO:0000313" key="2">
    <source>
        <dbReference type="Proteomes" id="UP001497392"/>
    </source>
</evidence>
<evidence type="ECO:0000313" key="1">
    <source>
        <dbReference type="EMBL" id="CAL5226909.1"/>
    </source>
</evidence>
<dbReference type="Proteomes" id="UP001497392">
    <property type="component" value="Unassembled WGS sequence"/>
</dbReference>
<gene>
    <name evidence="1" type="primary">g9784</name>
    <name evidence="1" type="ORF">VP750_LOCUS8815</name>
</gene>
<name>A0ABP1G461_9CHLO</name>
<proteinExistence type="predicted"/>
<dbReference type="EMBL" id="CAXHTA020000016">
    <property type="protein sequence ID" value="CAL5226909.1"/>
    <property type="molecule type" value="Genomic_DNA"/>
</dbReference>
<reference evidence="1 2" key="1">
    <citation type="submission" date="2024-06" db="EMBL/GenBank/DDBJ databases">
        <authorList>
            <person name="Kraege A."/>
            <person name="Thomma B."/>
        </authorList>
    </citation>
    <scope>NUCLEOTIDE SEQUENCE [LARGE SCALE GENOMIC DNA]</scope>
</reference>